<proteinExistence type="predicted"/>
<dbReference type="PANTHER" id="PTHR21415:SF1">
    <property type="entry name" value="U7 SNRNA-ASSOCIATED SM-LIKE PROTEIN LSM11"/>
    <property type="match status" value="1"/>
</dbReference>
<accession>A0A084VQM1</accession>
<organism evidence="3">
    <name type="scientific">Anopheles sinensis</name>
    <name type="common">Mosquito</name>
    <dbReference type="NCBI Taxonomy" id="74873"/>
    <lineage>
        <taxon>Eukaryota</taxon>
        <taxon>Metazoa</taxon>
        <taxon>Ecdysozoa</taxon>
        <taxon>Arthropoda</taxon>
        <taxon>Hexapoda</taxon>
        <taxon>Insecta</taxon>
        <taxon>Pterygota</taxon>
        <taxon>Neoptera</taxon>
        <taxon>Endopterygota</taxon>
        <taxon>Diptera</taxon>
        <taxon>Nematocera</taxon>
        <taxon>Culicoidea</taxon>
        <taxon>Culicidae</taxon>
        <taxon>Anophelinae</taxon>
        <taxon>Anopheles</taxon>
    </lineage>
</organism>
<dbReference type="SMART" id="SM00651">
    <property type="entry name" value="Sm"/>
    <property type="match status" value="1"/>
</dbReference>
<dbReference type="InterPro" id="IPR034109">
    <property type="entry name" value="Lsm11_M"/>
</dbReference>
<feature type="domain" description="Sm" evidence="2">
    <location>
        <begin position="129"/>
        <end position="245"/>
    </location>
</feature>
<dbReference type="Proteomes" id="UP000030765">
    <property type="component" value="Unassembled WGS sequence"/>
</dbReference>
<sequence length="260" mass="29797">MSENDSDGEIHSSSDSSSELDVSGTRFNPLKALYSTKTKVPVAKAKLHDNVLSLESRQNILGGFDQPYDEQRIKQIRAANTLRKKLPEPSGQPTRRFAPEQGLVQVQKPYRLQRNIFLRLEKGYEGPLAKLQEWMNKRTRVRIYTRKQKGVRGHISGIVEIFDHHWNMAVSDVSETWRRRKYRYSENNLAPEAIGPLKDCTERLRRLGIVLPPSKARCDGKKYVICTRKVPQLLILGEQVVLVTPEPPEPEKSDSVELKQ</sequence>
<dbReference type="OMA" id="TWKRRKY"/>
<gene>
    <name evidence="3" type="ORF">ZHAS_00007795</name>
</gene>
<protein>
    <submittedName>
        <fullName evidence="4">Sm domain-containing protein</fullName>
    </submittedName>
</protein>
<dbReference type="GO" id="GO:0006398">
    <property type="term" value="P:mRNA 3'-end processing by stem-loop binding and cleavage"/>
    <property type="evidence" value="ECO:0007669"/>
    <property type="project" value="TreeGrafter"/>
</dbReference>
<name>A0A084VQM1_ANOSI</name>
<feature type="compositionally biased region" description="Low complexity" evidence="1">
    <location>
        <begin position="11"/>
        <end position="23"/>
    </location>
</feature>
<dbReference type="EnsemblMetazoa" id="ASIC007795-RA">
    <property type="protein sequence ID" value="ASIC007795-PA"/>
    <property type="gene ID" value="ASIC007795"/>
</dbReference>
<dbReference type="OrthoDB" id="10002367at2759"/>
<reference evidence="3 5" key="1">
    <citation type="journal article" date="2014" name="BMC Genomics">
        <title>Genome sequence of Anopheles sinensis provides insight into genetics basis of mosquito competence for malaria parasites.</title>
        <authorList>
            <person name="Zhou D."/>
            <person name="Zhang D."/>
            <person name="Ding G."/>
            <person name="Shi L."/>
            <person name="Hou Q."/>
            <person name="Ye Y."/>
            <person name="Xu Y."/>
            <person name="Zhou H."/>
            <person name="Xiong C."/>
            <person name="Li S."/>
            <person name="Yu J."/>
            <person name="Hong S."/>
            <person name="Yu X."/>
            <person name="Zou P."/>
            <person name="Chen C."/>
            <person name="Chang X."/>
            <person name="Wang W."/>
            <person name="Lv Y."/>
            <person name="Sun Y."/>
            <person name="Ma L."/>
            <person name="Shen B."/>
            <person name="Zhu C."/>
        </authorList>
    </citation>
    <scope>NUCLEOTIDE SEQUENCE [LARGE SCALE GENOMIC DNA]</scope>
</reference>
<dbReference type="STRING" id="74873.A0A084VQM1"/>
<dbReference type="AlphaFoldDB" id="A0A084VQM1"/>
<reference evidence="4" key="2">
    <citation type="submission" date="2020-05" db="UniProtKB">
        <authorList>
            <consortium name="EnsemblMetazoa"/>
        </authorList>
    </citation>
    <scope>IDENTIFICATION</scope>
</reference>
<dbReference type="InterPro" id="IPR001163">
    <property type="entry name" value="Sm_dom_euk/arc"/>
</dbReference>
<evidence type="ECO:0000256" key="1">
    <source>
        <dbReference type="SAM" id="MobiDB-lite"/>
    </source>
</evidence>
<dbReference type="InterPro" id="IPR039267">
    <property type="entry name" value="Lsm11"/>
</dbReference>
<dbReference type="EMBL" id="ATLV01015274">
    <property type="status" value="NOT_ANNOTATED_CDS"/>
    <property type="molecule type" value="Genomic_DNA"/>
</dbReference>
<dbReference type="Gene3D" id="2.30.30.100">
    <property type="match status" value="1"/>
</dbReference>
<feature type="region of interest" description="Disordered" evidence="1">
    <location>
        <begin position="1"/>
        <end position="23"/>
    </location>
</feature>
<evidence type="ECO:0000313" key="4">
    <source>
        <dbReference type="EnsemblMetazoa" id="ASIC007795-PA"/>
    </source>
</evidence>
<dbReference type="CDD" id="cd01739">
    <property type="entry name" value="LSm11_M"/>
    <property type="match status" value="1"/>
</dbReference>
<dbReference type="InterPro" id="IPR010920">
    <property type="entry name" value="LSM_dom_sf"/>
</dbReference>
<keyword evidence="5" id="KW-1185">Reference proteome</keyword>
<dbReference type="GO" id="GO:0005683">
    <property type="term" value="C:U7 snRNP"/>
    <property type="evidence" value="ECO:0007669"/>
    <property type="project" value="TreeGrafter"/>
</dbReference>
<dbReference type="GO" id="GO:0071209">
    <property type="term" value="F:U7 snRNA binding"/>
    <property type="evidence" value="ECO:0007669"/>
    <property type="project" value="InterPro"/>
</dbReference>
<evidence type="ECO:0000313" key="3">
    <source>
        <dbReference type="EMBL" id="KFB40265.1"/>
    </source>
</evidence>
<dbReference type="SUPFAM" id="SSF50182">
    <property type="entry name" value="Sm-like ribonucleoproteins"/>
    <property type="match status" value="1"/>
</dbReference>
<evidence type="ECO:0000259" key="2">
    <source>
        <dbReference type="SMART" id="SM00651"/>
    </source>
</evidence>
<dbReference type="EMBL" id="KE525006">
    <property type="protein sequence ID" value="KFB40265.1"/>
    <property type="molecule type" value="Genomic_DNA"/>
</dbReference>
<dbReference type="VEuPathDB" id="VectorBase:ASIC007795"/>
<evidence type="ECO:0000313" key="5">
    <source>
        <dbReference type="Proteomes" id="UP000030765"/>
    </source>
</evidence>
<dbReference type="VEuPathDB" id="VectorBase:ASIS006672"/>
<dbReference type="PANTHER" id="PTHR21415">
    <property type="entry name" value="U7 SNRNA-ASSOCIATED SM-LIKE PROTEIN LSM11"/>
    <property type="match status" value="1"/>
</dbReference>